<dbReference type="Proteomes" id="UP001328733">
    <property type="component" value="Unassembled WGS sequence"/>
</dbReference>
<evidence type="ECO:0000313" key="2">
    <source>
        <dbReference type="EMBL" id="MEG3437975.1"/>
    </source>
</evidence>
<dbReference type="InterPro" id="IPR016187">
    <property type="entry name" value="CTDL_fold"/>
</dbReference>
<organism evidence="2 3">
    <name type="scientific">Pannus brasiliensis CCIBt3594</name>
    <dbReference type="NCBI Taxonomy" id="1427578"/>
    <lineage>
        <taxon>Bacteria</taxon>
        <taxon>Bacillati</taxon>
        <taxon>Cyanobacteriota</taxon>
        <taxon>Cyanophyceae</taxon>
        <taxon>Oscillatoriophycideae</taxon>
        <taxon>Chroococcales</taxon>
        <taxon>Microcystaceae</taxon>
        <taxon>Pannus</taxon>
    </lineage>
</organism>
<dbReference type="PANTHER" id="PTHR23150:SF19">
    <property type="entry name" value="FORMYLGLYCINE-GENERATING ENZYME"/>
    <property type="match status" value="1"/>
</dbReference>
<dbReference type="Gene3D" id="3.90.1580.10">
    <property type="entry name" value="paralog of FGE (formylglycine-generating enzyme)"/>
    <property type="match status" value="1"/>
</dbReference>
<feature type="domain" description="Sulfatase-modifying factor enzyme-like" evidence="1">
    <location>
        <begin position="665"/>
        <end position="911"/>
    </location>
</feature>
<protein>
    <submittedName>
        <fullName evidence="2">SUMF1/EgtB/PvdO family nonheme iron enzyme</fullName>
    </submittedName>
</protein>
<dbReference type="InterPro" id="IPR042095">
    <property type="entry name" value="SUMF_sf"/>
</dbReference>
<dbReference type="InterPro" id="IPR005532">
    <property type="entry name" value="SUMF_dom"/>
</dbReference>
<dbReference type="InterPro" id="IPR051043">
    <property type="entry name" value="Sulfatase_Mod_Factor_Kinase"/>
</dbReference>
<evidence type="ECO:0000259" key="1">
    <source>
        <dbReference type="Pfam" id="PF03781"/>
    </source>
</evidence>
<dbReference type="EMBL" id="JBAFSM010000022">
    <property type="protein sequence ID" value="MEG3437975.1"/>
    <property type="molecule type" value="Genomic_DNA"/>
</dbReference>
<dbReference type="SUPFAM" id="SSF56436">
    <property type="entry name" value="C-type lectin-like"/>
    <property type="match status" value="1"/>
</dbReference>
<dbReference type="Pfam" id="PF03781">
    <property type="entry name" value="FGE-sulfatase"/>
    <property type="match status" value="1"/>
</dbReference>
<gene>
    <name evidence="2" type="ORF">V0288_12675</name>
</gene>
<evidence type="ECO:0000313" key="3">
    <source>
        <dbReference type="Proteomes" id="UP001328733"/>
    </source>
</evidence>
<accession>A0AAW9QM41</accession>
<name>A0AAW9QM41_9CHRO</name>
<dbReference type="GO" id="GO:0120147">
    <property type="term" value="F:formylglycine-generating oxidase activity"/>
    <property type="evidence" value="ECO:0007669"/>
    <property type="project" value="TreeGrafter"/>
</dbReference>
<proteinExistence type="predicted"/>
<reference evidence="2 3" key="1">
    <citation type="submission" date="2024-01" db="EMBL/GenBank/DDBJ databases">
        <title>Genomic insights into the taxonomy and metabolism of the cyanobacterium Pannus brasiliensis CCIBt3594.</title>
        <authorList>
            <person name="Machado M."/>
            <person name="Botero N.B."/>
            <person name="Andreote A.P.D."/>
            <person name="Feitosa A.M.T."/>
            <person name="Popin R."/>
            <person name="Sivonen K."/>
            <person name="Fiore M.F."/>
        </authorList>
    </citation>
    <scope>NUCLEOTIDE SEQUENCE [LARGE SCALE GENOMIC DNA]</scope>
    <source>
        <strain evidence="2 3">CCIBt3594</strain>
    </source>
</reference>
<dbReference type="RefSeq" id="WP_332865458.1">
    <property type="nucleotide sequence ID" value="NZ_JBAFSM010000022.1"/>
</dbReference>
<dbReference type="AlphaFoldDB" id="A0AAW9QM41"/>
<sequence length="922" mass="106937">MELPLLDFFYQLREEGLPLSIEQYYRVTEYLIRLFDTNPESIADIAKIKRICQTVWVKSPHQQQLFDTAWEEMIARVSREIDRIESILETIVTEDSIDSEVPQEIEQPRLDIERPQLDIERTQLEIERPQLEIERPQLEIERSRPEIERPQLDIERPRPEIEPLQIATAIQPKTPSRLKQKDRYEYYPVGRNELDESWQGLRPLPIASPYRELDVVATVIATAKRGFFDRPIYRPRQQHRRTVVLLIDRSESMIPLAGFGRLWGEAWKAVPRYYFDNVIGEQVYLNDSGWQSIPLAEMLDIYPAGETVCILYSDAGVARGGYSRERLEETERELKRLTGRFYRVAWLNPLPSPRWFGNTAIDIADLDADLPNFTMFALDTEFSRMVTWLKGEAIPPRTLKPESVPDTEDEAYYSLSVASRVKVLGLDYGQETLDLATRGAFPLGLTPELLHYLRIQLKLTAPWYAIADVLLSSLVHRVEGDLYEMERETREYLLKRLDRQEIETIARLLQDYIQDELDKNDSQQNYRQTQAWTALAYLEPSEAVEELKKALREAITANNRIRLVRLASLTDTLSPALTDYEPLITFTEVASAYARGDREGLLDLGKVSQGELQKALLDKLEKIRTLKRFTSETVYVNEKGEIVKREPVTADYYEEPLGKGIEPLTMIRIPAGQFWMGSPEEEDYSNEKPRHLVKVNAFYMGQTAITQVQWRAIASREDLRVSQYLNPYPSQSTGDNQPVKQVTWYDAIEYCARLCKLTGKNYRLPSEAEWEYACRAIQETRVKNPPKYPPFHYGETLTGELANYRASIRYRKELKGEYRAKTTPVRSFPPNAFGLYDMHGNVWEWCEDDWHDTYRGAPDDGSAWSKNDNRSQKIKCLRGGSWHSDPVYCRSAYRGRNHPGIVVSYFGFRVVCSRSGFFPSSL</sequence>
<keyword evidence="3" id="KW-1185">Reference proteome</keyword>
<dbReference type="PANTHER" id="PTHR23150">
    <property type="entry name" value="SULFATASE MODIFYING FACTOR 1, 2"/>
    <property type="match status" value="1"/>
</dbReference>
<comment type="caution">
    <text evidence="2">The sequence shown here is derived from an EMBL/GenBank/DDBJ whole genome shotgun (WGS) entry which is preliminary data.</text>
</comment>